<protein>
    <recommendedName>
        <fullName evidence="3">Tyr recombinase domain-containing protein</fullName>
    </recommendedName>
</protein>
<dbReference type="Proteomes" id="UP001501638">
    <property type="component" value="Unassembled WGS sequence"/>
</dbReference>
<reference evidence="5" key="1">
    <citation type="journal article" date="2019" name="Int. J. Syst. Evol. Microbiol.">
        <title>The Global Catalogue of Microorganisms (GCM) 10K type strain sequencing project: providing services to taxonomists for standard genome sequencing and annotation.</title>
        <authorList>
            <consortium name="The Broad Institute Genomics Platform"/>
            <consortium name="The Broad Institute Genome Sequencing Center for Infectious Disease"/>
            <person name="Wu L."/>
            <person name="Ma J."/>
        </authorList>
    </citation>
    <scope>NUCLEOTIDE SEQUENCE [LARGE SCALE GENOMIC DNA]</scope>
    <source>
        <strain evidence="5">JCM 6305</strain>
    </source>
</reference>
<evidence type="ECO:0000313" key="4">
    <source>
        <dbReference type="EMBL" id="GAA2465088.1"/>
    </source>
</evidence>
<dbReference type="EMBL" id="BAAASZ010000051">
    <property type="protein sequence ID" value="GAA2465088.1"/>
    <property type="molecule type" value="Genomic_DNA"/>
</dbReference>
<dbReference type="InterPro" id="IPR002104">
    <property type="entry name" value="Integrase_catalytic"/>
</dbReference>
<feature type="domain" description="Tyr recombinase" evidence="3">
    <location>
        <begin position="1"/>
        <end position="115"/>
    </location>
</feature>
<proteinExistence type="predicted"/>
<evidence type="ECO:0000256" key="1">
    <source>
        <dbReference type="ARBA" id="ARBA00023172"/>
    </source>
</evidence>
<evidence type="ECO:0000256" key="2">
    <source>
        <dbReference type="SAM" id="MobiDB-lite"/>
    </source>
</evidence>
<keyword evidence="1" id="KW-0233">DNA recombination</keyword>
<organism evidence="4 5">
    <name type="scientific">Streptomyces macrosporus</name>
    <dbReference type="NCBI Taxonomy" id="44032"/>
    <lineage>
        <taxon>Bacteria</taxon>
        <taxon>Bacillati</taxon>
        <taxon>Actinomycetota</taxon>
        <taxon>Actinomycetes</taxon>
        <taxon>Kitasatosporales</taxon>
        <taxon>Streptomycetaceae</taxon>
        <taxon>Streptomyces</taxon>
    </lineage>
</organism>
<gene>
    <name evidence="4" type="ORF">GCM10010405_56890</name>
</gene>
<keyword evidence="5" id="KW-1185">Reference proteome</keyword>
<evidence type="ECO:0000313" key="5">
    <source>
        <dbReference type="Proteomes" id="UP001501638"/>
    </source>
</evidence>
<dbReference type="PROSITE" id="PS51898">
    <property type="entry name" value="TYR_RECOMBINASE"/>
    <property type="match status" value="1"/>
</dbReference>
<feature type="compositionally biased region" description="Basic and acidic residues" evidence="2">
    <location>
        <begin position="112"/>
        <end position="121"/>
    </location>
</feature>
<dbReference type="SUPFAM" id="SSF56349">
    <property type="entry name" value="DNA breaking-rejoining enzymes"/>
    <property type="match status" value="1"/>
</dbReference>
<dbReference type="Pfam" id="PF00589">
    <property type="entry name" value="Phage_integrase"/>
    <property type="match status" value="1"/>
</dbReference>
<name>A0ABP5XQJ6_9ACTN</name>
<evidence type="ECO:0000259" key="3">
    <source>
        <dbReference type="PROSITE" id="PS51898"/>
    </source>
</evidence>
<dbReference type="Gene3D" id="1.10.443.10">
    <property type="entry name" value="Intergrase catalytic core"/>
    <property type="match status" value="1"/>
</dbReference>
<accession>A0ABP5XQJ6</accession>
<dbReference type="InterPro" id="IPR013762">
    <property type="entry name" value="Integrase-like_cat_sf"/>
</dbReference>
<feature type="region of interest" description="Disordered" evidence="2">
    <location>
        <begin position="108"/>
        <end position="129"/>
    </location>
</feature>
<sequence length="129" mass="14172">MPIPPPLVRMLREHLEESGTAEDGRLFANERGNAVAASSYSRVWKRAREPALLPEQVSSVLAARPYDLRHAGVSRWLDSGVPAPEVAARAGHSVDVLLKIYAKCVDGQEQETNDRIVRGLGEEDDEWGG</sequence>
<dbReference type="InterPro" id="IPR011010">
    <property type="entry name" value="DNA_brk_join_enz"/>
</dbReference>
<comment type="caution">
    <text evidence="4">The sequence shown here is derived from an EMBL/GenBank/DDBJ whole genome shotgun (WGS) entry which is preliminary data.</text>
</comment>